<protein>
    <submittedName>
        <fullName evidence="5">Fad binding domain-protein</fullName>
    </submittedName>
</protein>
<dbReference type="InterPro" id="IPR016169">
    <property type="entry name" value="FAD-bd_PCMH_sub2"/>
</dbReference>
<dbReference type="GO" id="GO:0016491">
    <property type="term" value="F:oxidoreductase activity"/>
    <property type="evidence" value="ECO:0007669"/>
    <property type="project" value="UniProtKB-KW"/>
</dbReference>
<dbReference type="Pfam" id="PF08031">
    <property type="entry name" value="BBE"/>
    <property type="match status" value="1"/>
</dbReference>
<dbReference type="InterPro" id="IPR036318">
    <property type="entry name" value="FAD-bd_PCMH-like_sf"/>
</dbReference>
<sequence>MLQSLRVALCVSVAFLAGASLGALTLESVQLRDDDVAGFPGAKFGLWAGHHPSKLECKAFPGTDDWPSEREWRRLNATLGGALLQPVLPAAACYAGPNYDADKCAFLVNNASRSHFYIDDPVTVLTQWPQGETCLPVLNATGTCTRGGFPDYVVNASTVRHVQAAVNFARNNNVRLIIKNKGHDFGGRALGAGSLSIWTHHLDDFEFLPHYRKGRYSGPVAHFGAGLEQYMLFNYMSRYNITMVGSGVRTIGANGGWFAHGGHGNLASFYGLGADQALELGVVTANGRFVIANEEENTDLFFALRGGGPSTYGVVVSVTVKTYPPITLTSSTLSIACNPPADANARAQFSPISAATNLISDPSRFWDAIAIYFRYKQFIVDHGGVDWDYLYPLGNSSFTFRTSITFPNTTAAQAAALLAPLYTALQAAGFPITLNTTALTTTPYSTSSTQPPPSSNGLSPQRYRSRLLPRANWASDRLFAATMSALRGAVADGGYPLHTLAIGATNAVAGWPGRTGAVNPAWRDGIVHAILVTQQPARMAAADARAEEARAGKWTAGLRAVAPRAGAYLNEGDPGEMGWQRSFYGRHYERLLEVKRERDPWGVFWAATTVGGEAWEVRSVDGYPRSQRSQNGRLCRTGRVWEDEEDEW</sequence>
<name>A0AAN6MHW8_9PEZI</name>
<evidence type="ECO:0000256" key="3">
    <source>
        <dbReference type="SAM" id="SignalP"/>
    </source>
</evidence>
<dbReference type="AlphaFoldDB" id="A0AAN6MHW8"/>
<dbReference type="PROSITE" id="PS51387">
    <property type="entry name" value="FAD_PCMH"/>
    <property type="match status" value="1"/>
</dbReference>
<comment type="similarity">
    <text evidence="1">Belongs to the oxygen-dependent FAD-linked oxidoreductase family.</text>
</comment>
<keyword evidence="2" id="KW-0560">Oxidoreductase</keyword>
<dbReference type="Gene3D" id="3.30.465.10">
    <property type="match status" value="2"/>
</dbReference>
<dbReference type="InterPro" id="IPR006094">
    <property type="entry name" value="Oxid_FAD_bind_N"/>
</dbReference>
<dbReference type="Pfam" id="PF01565">
    <property type="entry name" value="FAD_binding_4"/>
    <property type="match status" value="1"/>
</dbReference>
<gene>
    <name evidence="5" type="ORF">C8A05DRAFT_17266</name>
</gene>
<evidence type="ECO:0000259" key="4">
    <source>
        <dbReference type="PROSITE" id="PS51387"/>
    </source>
</evidence>
<dbReference type="PANTHER" id="PTHR13878:SF91">
    <property type="entry name" value="FAD BINDING DOMAIN PROTEIN (AFU_ORTHOLOGUE AFUA_6G12070)-RELATED"/>
    <property type="match status" value="1"/>
</dbReference>
<comment type="caution">
    <text evidence="5">The sequence shown here is derived from an EMBL/GenBank/DDBJ whole genome shotgun (WGS) entry which is preliminary data.</text>
</comment>
<evidence type="ECO:0000313" key="6">
    <source>
        <dbReference type="Proteomes" id="UP001303889"/>
    </source>
</evidence>
<organism evidence="5 6">
    <name type="scientific">Staphylotrichum tortipilum</name>
    <dbReference type="NCBI Taxonomy" id="2831512"/>
    <lineage>
        <taxon>Eukaryota</taxon>
        <taxon>Fungi</taxon>
        <taxon>Dikarya</taxon>
        <taxon>Ascomycota</taxon>
        <taxon>Pezizomycotina</taxon>
        <taxon>Sordariomycetes</taxon>
        <taxon>Sordariomycetidae</taxon>
        <taxon>Sordariales</taxon>
        <taxon>Chaetomiaceae</taxon>
        <taxon>Staphylotrichum</taxon>
    </lineage>
</organism>
<evidence type="ECO:0000256" key="2">
    <source>
        <dbReference type="ARBA" id="ARBA00023002"/>
    </source>
</evidence>
<reference evidence="5" key="2">
    <citation type="submission" date="2023-05" db="EMBL/GenBank/DDBJ databases">
        <authorList>
            <consortium name="Lawrence Berkeley National Laboratory"/>
            <person name="Steindorff A."/>
            <person name="Hensen N."/>
            <person name="Bonometti L."/>
            <person name="Westerberg I."/>
            <person name="Brannstrom I.O."/>
            <person name="Guillou S."/>
            <person name="Cros-Aarteil S."/>
            <person name="Calhoun S."/>
            <person name="Haridas S."/>
            <person name="Kuo A."/>
            <person name="Mondo S."/>
            <person name="Pangilinan J."/>
            <person name="Riley R."/>
            <person name="Labutti K."/>
            <person name="Andreopoulos B."/>
            <person name="Lipzen A."/>
            <person name="Chen C."/>
            <person name="Yanf M."/>
            <person name="Daum C."/>
            <person name="Ng V."/>
            <person name="Clum A."/>
            <person name="Ohm R."/>
            <person name="Martin F."/>
            <person name="Silar P."/>
            <person name="Natvig D."/>
            <person name="Lalanne C."/>
            <person name="Gautier V."/>
            <person name="Ament-Velasquez S.L."/>
            <person name="Kruys A."/>
            <person name="Hutchinson M.I."/>
            <person name="Powell A.J."/>
            <person name="Barry K."/>
            <person name="Miller A.N."/>
            <person name="Grigoriev I.V."/>
            <person name="Debuchy R."/>
            <person name="Gladieux P."/>
            <person name="Thoren M.H."/>
            <person name="Johannesson H."/>
        </authorList>
    </citation>
    <scope>NUCLEOTIDE SEQUENCE</scope>
    <source>
        <strain evidence="5">CBS 103.79</strain>
    </source>
</reference>
<dbReference type="GO" id="GO:0071949">
    <property type="term" value="F:FAD binding"/>
    <property type="evidence" value="ECO:0007669"/>
    <property type="project" value="InterPro"/>
</dbReference>
<feature type="chain" id="PRO_5042890794" evidence="3">
    <location>
        <begin position="23"/>
        <end position="648"/>
    </location>
</feature>
<feature type="signal peptide" evidence="3">
    <location>
        <begin position="1"/>
        <end position="22"/>
    </location>
</feature>
<keyword evidence="3" id="KW-0732">Signal</keyword>
<dbReference type="SUPFAM" id="SSF56176">
    <property type="entry name" value="FAD-binding/transporter-associated domain-like"/>
    <property type="match status" value="1"/>
</dbReference>
<proteinExistence type="inferred from homology"/>
<dbReference type="InterPro" id="IPR012951">
    <property type="entry name" value="BBE"/>
</dbReference>
<accession>A0AAN6MHW8</accession>
<dbReference type="InterPro" id="IPR050432">
    <property type="entry name" value="FAD-linked_Oxidoreductases_BP"/>
</dbReference>
<reference evidence="5" key="1">
    <citation type="journal article" date="2023" name="Mol. Phylogenet. Evol.">
        <title>Genome-scale phylogeny and comparative genomics of the fungal order Sordariales.</title>
        <authorList>
            <person name="Hensen N."/>
            <person name="Bonometti L."/>
            <person name="Westerberg I."/>
            <person name="Brannstrom I.O."/>
            <person name="Guillou S."/>
            <person name="Cros-Aarteil S."/>
            <person name="Calhoun S."/>
            <person name="Haridas S."/>
            <person name="Kuo A."/>
            <person name="Mondo S."/>
            <person name="Pangilinan J."/>
            <person name="Riley R."/>
            <person name="LaButti K."/>
            <person name="Andreopoulos B."/>
            <person name="Lipzen A."/>
            <person name="Chen C."/>
            <person name="Yan M."/>
            <person name="Daum C."/>
            <person name="Ng V."/>
            <person name="Clum A."/>
            <person name="Steindorff A."/>
            <person name="Ohm R.A."/>
            <person name="Martin F."/>
            <person name="Silar P."/>
            <person name="Natvig D.O."/>
            <person name="Lalanne C."/>
            <person name="Gautier V."/>
            <person name="Ament-Velasquez S.L."/>
            <person name="Kruys A."/>
            <person name="Hutchinson M.I."/>
            <person name="Powell A.J."/>
            <person name="Barry K."/>
            <person name="Miller A.N."/>
            <person name="Grigoriev I.V."/>
            <person name="Debuchy R."/>
            <person name="Gladieux P."/>
            <person name="Hiltunen Thoren M."/>
            <person name="Johannesson H."/>
        </authorList>
    </citation>
    <scope>NUCLEOTIDE SEQUENCE</scope>
    <source>
        <strain evidence="5">CBS 103.79</strain>
    </source>
</reference>
<dbReference type="InterPro" id="IPR016166">
    <property type="entry name" value="FAD-bd_PCMH"/>
</dbReference>
<dbReference type="Proteomes" id="UP001303889">
    <property type="component" value="Unassembled WGS sequence"/>
</dbReference>
<keyword evidence="6" id="KW-1185">Reference proteome</keyword>
<dbReference type="PANTHER" id="PTHR13878">
    <property type="entry name" value="GULONOLACTONE OXIDASE"/>
    <property type="match status" value="1"/>
</dbReference>
<evidence type="ECO:0000313" key="5">
    <source>
        <dbReference type="EMBL" id="KAK3900418.1"/>
    </source>
</evidence>
<evidence type="ECO:0000256" key="1">
    <source>
        <dbReference type="ARBA" id="ARBA00005466"/>
    </source>
</evidence>
<feature type="domain" description="FAD-binding PCMH-type" evidence="4">
    <location>
        <begin position="146"/>
        <end position="325"/>
    </location>
</feature>
<dbReference type="EMBL" id="MU855673">
    <property type="protein sequence ID" value="KAK3900418.1"/>
    <property type="molecule type" value="Genomic_DNA"/>
</dbReference>